<dbReference type="Proteomes" id="UP000824024">
    <property type="component" value="Unassembled WGS sequence"/>
</dbReference>
<evidence type="ECO:0000313" key="2">
    <source>
        <dbReference type="EMBL" id="HIZ08305.1"/>
    </source>
</evidence>
<reference evidence="2" key="2">
    <citation type="submission" date="2021-04" db="EMBL/GenBank/DDBJ databases">
        <authorList>
            <person name="Gilroy R."/>
        </authorList>
    </citation>
    <scope>NUCLEOTIDE SEQUENCE</scope>
    <source>
        <strain evidence="2">CHK192-9172</strain>
    </source>
</reference>
<proteinExistence type="predicted"/>
<dbReference type="Gene3D" id="2.160.20.120">
    <property type="match status" value="1"/>
</dbReference>
<dbReference type="EMBL" id="DXCH01000278">
    <property type="protein sequence ID" value="HIZ08305.1"/>
    <property type="molecule type" value="Genomic_DNA"/>
</dbReference>
<dbReference type="InterPro" id="IPR025164">
    <property type="entry name" value="Toastrack_DUF4097"/>
</dbReference>
<accession>A0A9D2IGL1</accession>
<protein>
    <submittedName>
        <fullName evidence="2">DUF4097 domain-containing protein</fullName>
    </submittedName>
</protein>
<feature type="domain" description="DUF4097" evidence="1">
    <location>
        <begin position="89"/>
        <end position="276"/>
    </location>
</feature>
<sequence>MNKFVKGCLILVIILAAAGVALLGTAAFRGFRWAVLREASQEGNFHIGPVYLYMDDPFGLSISWGRPGEDGQDAGRGNQRTYTFDGKQIREMQIDSGSGDVRICPRDDGGSQVEVSVTERNYTHYEVNQSGETLKITGKGSWNGIGIGRHQSSEVTIYVPENMDLDNLELYVGAGDLEVEAPLTTDGLYVDTGVGDMEVSEELTVDGDARIDVGTGNITIYDLNCSGSLDSSCGVGDLELLGTVRGDIAAKCGTGDMKIDLKGDSSKYNYELSCGVGSLYVNGTEYSSLKKNLVIRNGDQYPDIFLDTGVGDLEFTLD</sequence>
<organism evidence="2 3">
    <name type="scientific">Candidatus Eubacterium avistercoris</name>
    <dbReference type="NCBI Taxonomy" id="2838567"/>
    <lineage>
        <taxon>Bacteria</taxon>
        <taxon>Bacillati</taxon>
        <taxon>Bacillota</taxon>
        <taxon>Clostridia</taxon>
        <taxon>Eubacteriales</taxon>
        <taxon>Eubacteriaceae</taxon>
        <taxon>Eubacterium</taxon>
    </lineage>
</organism>
<evidence type="ECO:0000313" key="3">
    <source>
        <dbReference type="Proteomes" id="UP000824024"/>
    </source>
</evidence>
<comment type="caution">
    <text evidence="2">The sequence shown here is derived from an EMBL/GenBank/DDBJ whole genome shotgun (WGS) entry which is preliminary data.</text>
</comment>
<evidence type="ECO:0000259" key="1">
    <source>
        <dbReference type="Pfam" id="PF13349"/>
    </source>
</evidence>
<gene>
    <name evidence="2" type="ORF">IAA08_10285</name>
</gene>
<dbReference type="AlphaFoldDB" id="A0A9D2IGL1"/>
<dbReference type="Pfam" id="PF13349">
    <property type="entry name" value="DUF4097"/>
    <property type="match status" value="1"/>
</dbReference>
<reference evidence="2" key="1">
    <citation type="journal article" date="2021" name="PeerJ">
        <title>Extensive microbial diversity within the chicken gut microbiome revealed by metagenomics and culture.</title>
        <authorList>
            <person name="Gilroy R."/>
            <person name="Ravi A."/>
            <person name="Getino M."/>
            <person name="Pursley I."/>
            <person name="Horton D.L."/>
            <person name="Alikhan N.F."/>
            <person name="Baker D."/>
            <person name="Gharbi K."/>
            <person name="Hall N."/>
            <person name="Watson M."/>
            <person name="Adriaenssens E.M."/>
            <person name="Foster-Nyarko E."/>
            <person name="Jarju S."/>
            <person name="Secka A."/>
            <person name="Antonio M."/>
            <person name="Oren A."/>
            <person name="Chaudhuri R.R."/>
            <person name="La Ragione R."/>
            <person name="Hildebrand F."/>
            <person name="Pallen M.J."/>
        </authorList>
    </citation>
    <scope>NUCLEOTIDE SEQUENCE</scope>
    <source>
        <strain evidence="2">CHK192-9172</strain>
    </source>
</reference>
<name>A0A9D2IGL1_9FIRM</name>